<evidence type="ECO:0000313" key="2">
    <source>
        <dbReference type="EMBL" id="KZV87230.1"/>
    </source>
</evidence>
<evidence type="ECO:0000313" key="3">
    <source>
        <dbReference type="Proteomes" id="UP000077266"/>
    </source>
</evidence>
<gene>
    <name evidence="2" type="ORF">EXIGLDRAFT_207430</name>
</gene>
<proteinExistence type="predicted"/>
<organism evidence="2 3">
    <name type="scientific">Exidia glandulosa HHB12029</name>
    <dbReference type="NCBI Taxonomy" id="1314781"/>
    <lineage>
        <taxon>Eukaryota</taxon>
        <taxon>Fungi</taxon>
        <taxon>Dikarya</taxon>
        <taxon>Basidiomycota</taxon>
        <taxon>Agaricomycotina</taxon>
        <taxon>Agaricomycetes</taxon>
        <taxon>Auriculariales</taxon>
        <taxon>Exidiaceae</taxon>
        <taxon>Exidia</taxon>
    </lineage>
</organism>
<keyword evidence="3" id="KW-1185">Reference proteome</keyword>
<dbReference type="OrthoDB" id="2269034at2759"/>
<dbReference type="InterPro" id="IPR036047">
    <property type="entry name" value="F-box-like_dom_sf"/>
</dbReference>
<dbReference type="SUPFAM" id="SSF81383">
    <property type="entry name" value="F-box domain"/>
    <property type="match status" value="1"/>
</dbReference>
<dbReference type="AlphaFoldDB" id="A0A165ELN2"/>
<sequence length="574" mass="64618">MPYDLAPSLRAEFELTVQRTVAAALTAEQVLPSAADLCTTLHAVVDSVVSAELRVRNARVHALQHVPPELWCMVWTYLPVDGRFAISRVCHDWRVLALSTPRLWSYVDFYTNAHKCRRSNCVECSADPRNQSSAQTNTQTRQLAGLDLRRLRLSNAASAALAFERSAHLPILLEITVFCENTDGRVLIHLASKLIRHRTRLRAMYFTSQDISAFATFLTGCSLHNPSPSMPHFPKLIVLTLSCEESEYSCGHQRVSLPRLDVIMPNLEYLKLRDDYSWWRDSTGPGLCALKKLHYVFFHANQLMSVLAACPVLDHVCFTAWGPEPSDAATMNTPEQISRVRDLAARIPTVAIYDIVDRDVQRLRAMFADVNREEFVLSYAEAGLPATGNCAAFDIFTDIEPPFEVVCSFDEEIDDMLRVQVEDADATRTRAVLLPLDDPKPAYTLLWSSLSPSAVSQLEVPLRMWYTMFEYLPSELPVLEHLRLVSISPDDEEDISNEIPICHTSMPKLQSFYLCADPDDEEVTLGMFTIADILNSFCFPQPLPRLVLSDVILDSCLPFNPTVVAQVVSMRSYD</sequence>
<dbReference type="Gene3D" id="1.20.1280.50">
    <property type="match status" value="1"/>
</dbReference>
<dbReference type="InterPro" id="IPR001810">
    <property type="entry name" value="F-box_dom"/>
</dbReference>
<accession>A0A165ELN2</accession>
<dbReference type="Proteomes" id="UP000077266">
    <property type="component" value="Unassembled WGS sequence"/>
</dbReference>
<name>A0A165ELN2_EXIGL</name>
<reference evidence="2 3" key="1">
    <citation type="journal article" date="2016" name="Mol. Biol. Evol.">
        <title>Comparative Genomics of Early-Diverging Mushroom-Forming Fungi Provides Insights into the Origins of Lignocellulose Decay Capabilities.</title>
        <authorList>
            <person name="Nagy L.G."/>
            <person name="Riley R."/>
            <person name="Tritt A."/>
            <person name="Adam C."/>
            <person name="Daum C."/>
            <person name="Floudas D."/>
            <person name="Sun H."/>
            <person name="Yadav J.S."/>
            <person name="Pangilinan J."/>
            <person name="Larsson K.H."/>
            <person name="Matsuura K."/>
            <person name="Barry K."/>
            <person name="Labutti K."/>
            <person name="Kuo R."/>
            <person name="Ohm R.A."/>
            <person name="Bhattacharya S.S."/>
            <person name="Shirouzu T."/>
            <person name="Yoshinaga Y."/>
            <person name="Martin F.M."/>
            <person name="Grigoriev I.V."/>
            <person name="Hibbett D.S."/>
        </authorList>
    </citation>
    <scope>NUCLEOTIDE SEQUENCE [LARGE SCALE GENOMIC DNA]</scope>
    <source>
        <strain evidence="2 3">HHB12029</strain>
    </source>
</reference>
<dbReference type="EMBL" id="KV426132">
    <property type="protein sequence ID" value="KZV87230.1"/>
    <property type="molecule type" value="Genomic_DNA"/>
</dbReference>
<feature type="domain" description="F-box" evidence="1">
    <location>
        <begin position="60"/>
        <end position="107"/>
    </location>
</feature>
<dbReference type="PROSITE" id="PS50181">
    <property type="entry name" value="FBOX"/>
    <property type="match status" value="1"/>
</dbReference>
<evidence type="ECO:0000259" key="1">
    <source>
        <dbReference type="PROSITE" id="PS50181"/>
    </source>
</evidence>
<dbReference type="InParanoid" id="A0A165ELN2"/>
<protein>
    <recommendedName>
        <fullName evidence="1">F-box domain-containing protein</fullName>
    </recommendedName>
</protein>